<organism evidence="2 3">
    <name type="scientific">Liparis tanakae</name>
    <name type="common">Tanaka's snailfish</name>
    <dbReference type="NCBI Taxonomy" id="230148"/>
    <lineage>
        <taxon>Eukaryota</taxon>
        <taxon>Metazoa</taxon>
        <taxon>Chordata</taxon>
        <taxon>Craniata</taxon>
        <taxon>Vertebrata</taxon>
        <taxon>Euteleostomi</taxon>
        <taxon>Actinopterygii</taxon>
        <taxon>Neopterygii</taxon>
        <taxon>Teleostei</taxon>
        <taxon>Neoteleostei</taxon>
        <taxon>Acanthomorphata</taxon>
        <taxon>Eupercaria</taxon>
        <taxon>Perciformes</taxon>
        <taxon>Cottioidei</taxon>
        <taxon>Cottales</taxon>
        <taxon>Liparidae</taxon>
        <taxon>Liparis</taxon>
    </lineage>
</organism>
<feature type="compositionally biased region" description="Basic and acidic residues" evidence="1">
    <location>
        <begin position="52"/>
        <end position="61"/>
    </location>
</feature>
<evidence type="ECO:0000313" key="2">
    <source>
        <dbReference type="EMBL" id="TNN69704.1"/>
    </source>
</evidence>
<evidence type="ECO:0000313" key="3">
    <source>
        <dbReference type="Proteomes" id="UP000314294"/>
    </source>
</evidence>
<evidence type="ECO:0000256" key="1">
    <source>
        <dbReference type="SAM" id="MobiDB-lite"/>
    </source>
</evidence>
<sequence>MNYTVNIPLVHYVSSGEHQGVPPLILKLTKASSLKEELEGGASQQRGRGLKSVREGPHSREGGASQQRGRGLMVNDRTLSMPLIGWSRSECLTWAGV</sequence>
<gene>
    <name evidence="2" type="ORF">EYF80_020068</name>
</gene>
<dbReference type="AlphaFoldDB" id="A0A4Z2HXE7"/>
<protein>
    <submittedName>
        <fullName evidence="2">Uncharacterized protein</fullName>
    </submittedName>
</protein>
<proteinExistence type="predicted"/>
<name>A0A4Z2HXE7_9TELE</name>
<dbReference type="Proteomes" id="UP000314294">
    <property type="component" value="Unassembled WGS sequence"/>
</dbReference>
<dbReference type="EMBL" id="SRLO01000172">
    <property type="protein sequence ID" value="TNN69704.1"/>
    <property type="molecule type" value="Genomic_DNA"/>
</dbReference>
<comment type="caution">
    <text evidence="2">The sequence shown here is derived from an EMBL/GenBank/DDBJ whole genome shotgun (WGS) entry which is preliminary data.</text>
</comment>
<keyword evidence="3" id="KW-1185">Reference proteome</keyword>
<reference evidence="2 3" key="1">
    <citation type="submission" date="2019-03" db="EMBL/GenBank/DDBJ databases">
        <title>First draft genome of Liparis tanakae, snailfish: a comprehensive survey of snailfish specific genes.</title>
        <authorList>
            <person name="Kim W."/>
            <person name="Song I."/>
            <person name="Jeong J.-H."/>
            <person name="Kim D."/>
            <person name="Kim S."/>
            <person name="Ryu S."/>
            <person name="Song J.Y."/>
            <person name="Lee S.K."/>
        </authorList>
    </citation>
    <scope>NUCLEOTIDE SEQUENCE [LARGE SCALE GENOMIC DNA]</scope>
    <source>
        <tissue evidence="2">Muscle</tissue>
    </source>
</reference>
<feature type="region of interest" description="Disordered" evidence="1">
    <location>
        <begin position="36"/>
        <end position="72"/>
    </location>
</feature>
<accession>A0A4Z2HXE7</accession>